<keyword evidence="1" id="KW-0863">Zinc-finger</keyword>
<dbReference type="SUPFAM" id="SSF57667">
    <property type="entry name" value="beta-beta-alpha zinc fingers"/>
    <property type="match status" value="1"/>
</dbReference>
<evidence type="ECO:0000313" key="5">
    <source>
        <dbReference type="EMBL" id="CAF1273935.1"/>
    </source>
</evidence>
<evidence type="ECO:0000256" key="2">
    <source>
        <dbReference type="SAM" id="MobiDB-lite"/>
    </source>
</evidence>
<feature type="compositionally biased region" description="Basic and acidic residues" evidence="2">
    <location>
        <begin position="118"/>
        <end position="134"/>
    </location>
</feature>
<accession>A0A814V1A2</accession>
<protein>
    <recommendedName>
        <fullName evidence="3">C2H2-type domain-containing protein</fullName>
    </recommendedName>
</protein>
<dbReference type="InterPro" id="IPR013087">
    <property type="entry name" value="Znf_C2H2_type"/>
</dbReference>
<feature type="compositionally biased region" description="Low complexity" evidence="2">
    <location>
        <begin position="439"/>
        <end position="455"/>
    </location>
</feature>
<feature type="compositionally biased region" description="Polar residues" evidence="2">
    <location>
        <begin position="319"/>
        <end position="340"/>
    </location>
</feature>
<name>A0A814V1A2_ADIRI</name>
<dbReference type="PANTHER" id="PTHR21190">
    <property type="entry name" value="GH10077P"/>
    <property type="match status" value="1"/>
</dbReference>
<feature type="region of interest" description="Disordered" evidence="2">
    <location>
        <begin position="1"/>
        <end position="33"/>
    </location>
</feature>
<feature type="region of interest" description="Disordered" evidence="2">
    <location>
        <begin position="680"/>
        <end position="716"/>
    </location>
</feature>
<dbReference type="Pfam" id="PF00096">
    <property type="entry name" value="zf-C2H2"/>
    <property type="match status" value="1"/>
</dbReference>
<evidence type="ECO:0000313" key="4">
    <source>
        <dbReference type="EMBL" id="CAF1181217.1"/>
    </source>
</evidence>
<feature type="compositionally biased region" description="Low complexity" evidence="2">
    <location>
        <begin position="617"/>
        <end position="632"/>
    </location>
</feature>
<dbReference type="Proteomes" id="UP000663852">
    <property type="component" value="Unassembled WGS sequence"/>
</dbReference>
<feature type="region of interest" description="Disordered" evidence="2">
    <location>
        <begin position="262"/>
        <end position="371"/>
    </location>
</feature>
<feature type="region of interest" description="Disordered" evidence="2">
    <location>
        <begin position="1004"/>
        <end position="1026"/>
    </location>
</feature>
<dbReference type="SMART" id="SM00355">
    <property type="entry name" value="ZnF_C2H2"/>
    <property type="match status" value="6"/>
</dbReference>
<keyword evidence="1" id="KW-0479">Metal-binding</keyword>
<evidence type="ECO:0000259" key="3">
    <source>
        <dbReference type="PROSITE" id="PS50157"/>
    </source>
</evidence>
<feature type="domain" description="C2H2-type" evidence="3">
    <location>
        <begin position="544"/>
        <end position="567"/>
    </location>
</feature>
<feature type="compositionally biased region" description="Polar residues" evidence="2">
    <location>
        <begin position="1"/>
        <end position="23"/>
    </location>
</feature>
<dbReference type="PANTHER" id="PTHR21190:SF1">
    <property type="entry name" value="GH10077P"/>
    <property type="match status" value="1"/>
</dbReference>
<reference evidence="4" key="1">
    <citation type="submission" date="2021-02" db="EMBL/GenBank/DDBJ databases">
        <authorList>
            <person name="Nowell W R."/>
        </authorList>
    </citation>
    <scope>NUCLEOTIDE SEQUENCE</scope>
</reference>
<feature type="compositionally biased region" description="Low complexity" evidence="2">
    <location>
        <begin position="361"/>
        <end position="371"/>
    </location>
</feature>
<feature type="region of interest" description="Disordered" evidence="2">
    <location>
        <begin position="433"/>
        <end position="456"/>
    </location>
</feature>
<dbReference type="PROSITE" id="PS50157">
    <property type="entry name" value="ZINC_FINGER_C2H2_2"/>
    <property type="match status" value="1"/>
</dbReference>
<dbReference type="AlphaFoldDB" id="A0A814V1A2"/>
<feature type="compositionally biased region" description="Low complexity" evidence="2">
    <location>
        <begin position="264"/>
        <end position="276"/>
    </location>
</feature>
<dbReference type="Proteomes" id="UP000663828">
    <property type="component" value="Unassembled WGS sequence"/>
</dbReference>
<feature type="region of interest" description="Disordered" evidence="2">
    <location>
        <begin position="611"/>
        <end position="632"/>
    </location>
</feature>
<sequence>MMESSNTTNDQQTPPVLPMNNSSSRRKQSKPNRLEHVVLESTPACELLNNSSAILPPLTQYHVAAEQQESGLVDDDSDRVSLNCEDGSLSSHSLGEHYAMEDILNRSRRPSHQPVNRTNEKPERMSIEENEQEEHRGAINALDFSLKLDGTNKLPINRSRTMSSTGKVRALKRKYHNGVTDNGTAAIPTRIFHADAFCTICRKEFCNKYFLKTHLANKHGIFDQQSVVPSISTQGTNDSATDSNLQHPFTVISTLLTNSHEDFSSSPSSDLLANHSTNDDENETELSSLQHEMNGVIAGDDDNDNHHQTDDDDDDEQDGLNSNLPQKLLSNDNLISNPDNTTDDDEHDTVNHSPANSLDYQQQASSSTTASQLANLPLTPSSTITNLSRQSSAKLPEDFCDICQKHFCNKYYLRKHRLDVHGVQTDSNIKPYKRIDSNSLSTKQSPPSTTQLSSSFPNVAFSPSSVQQSLGMLLNPIFSPLVQSQTSNSEQSLLSSTKRRHTDSSTDSSKAQFPPSLLTVASDVANAFASQLTSSSTSTKSHISTCHLCGKKFQNSDYLQLHLLNKHQITSDIQNLDIQQRTKLSNLINSTNGSMNSSTVKKIKLETSEAPATGIQTSSSSSIDSISSPNPSTSMPGIVDTYFAAKMADRVSCDICHKQVCNKYFLKTHKLKVHGVASDSLHTSSSSLPVNNSEALEDNSDQQHSRSSIDGSPPQLVVDEMNTNTAEPGVIPSPDALTASVNTYICATTNHDMIDPSSTSVCDICSKSFPTKFFHVHMNNAHGIQQQPILSTNGSALNSKNQLIVNAAKRPLTNGNNTVRLKQTPQVQLRVTCQVCKKELCNKYFLRAHMRNVHNISVDDLRLTQQQSNTSNSTPQLSPLSDLQSSKSTYSLSSNILSTSTTAIPTDLNNSVTKLIRSSSNDNDLNGHLTDSDESENLHLTTTTSKMLTNDNNNNNNLLSMQPFLVESDDDLYKDLFVPCMVYLPCRHRVTKPLEVSLRLKPVDNTTSSSSTTTTTTPTATATIAD</sequence>
<gene>
    <name evidence="5" type="ORF">EDS130_LOCUS29180</name>
    <name evidence="4" type="ORF">XAT740_LOCUS22589</name>
</gene>
<dbReference type="OrthoDB" id="10020956at2759"/>
<comment type="caution">
    <text evidence="4">The sequence shown here is derived from an EMBL/GenBank/DDBJ whole genome shotgun (WGS) entry which is preliminary data.</text>
</comment>
<feature type="compositionally biased region" description="Polar residues" evidence="2">
    <location>
        <begin position="351"/>
        <end position="360"/>
    </location>
</feature>
<evidence type="ECO:0000256" key="1">
    <source>
        <dbReference type="PROSITE-ProRule" id="PRU00042"/>
    </source>
</evidence>
<keyword evidence="1" id="KW-0862">Zinc</keyword>
<organism evidence="4 6">
    <name type="scientific">Adineta ricciae</name>
    <name type="common">Rotifer</name>
    <dbReference type="NCBI Taxonomy" id="249248"/>
    <lineage>
        <taxon>Eukaryota</taxon>
        <taxon>Metazoa</taxon>
        <taxon>Spiralia</taxon>
        <taxon>Gnathifera</taxon>
        <taxon>Rotifera</taxon>
        <taxon>Eurotatoria</taxon>
        <taxon>Bdelloidea</taxon>
        <taxon>Adinetida</taxon>
        <taxon>Adinetidae</taxon>
        <taxon>Adineta</taxon>
    </lineage>
</organism>
<dbReference type="EMBL" id="CAJNOJ010000195">
    <property type="protein sequence ID" value="CAF1273935.1"/>
    <property type="molecule type" value="Genomic_DNA"/>
</dbReference>
<feature type="region of interest" description="Disordered" evidence="2">
    <location>
        <begin position="489"/>
        <end position="513"/>
    </location>
</feature>
<feature type="region of interest" description="Disordered" evidence="2">
    <location>
        <begin position="867"/>
        <end position="886"/>
    </location>
</feature>
<feature type="region of interest" description="Disordered" evidence="2">
    <location>
        <begin position="107"/>
        <end position="134"/>
    </location>
</feature>
<feature type="compositionally biased region" description="Low complexity" evidence="2">
    <location>
        <begin position="1006"/>
        <end position="1026"/>
    </location>
</feature>
<dbReference type="PROSITE" id="PS00028">
    <property type="entry name" value="ZINC_FINGER_C2H2_1"/>
    <property type="match status" value="5"/>
</dbReference>
<dbReference type="EMBL" id="CAJNOR010001670">
    <property type="protein sequence ID" value="CAF1181217.1"/>
    <property type="molecule type" value="Genomic_DNA"/>
</dbReference>
<proteinExistence type="predicted"/>
<dbReference type="GO" id="GO:0008270">
    <property type="term" value="F:zinc ion binding"/>
    <property type="evidence" value="ECO:0007669"/>
    <property type="project" value="UniProtKB-KW"/>
</dbReference>
<keyword evidence="6" id="KW-1185">Reference proteome</keyword>
<evidence type="ECO:0000313" key="6">
    <source>
        <dbReference type="Proteomes" id="UP000663828"/>
    </source>
</evidence>
<dbReference type="InterPro" id="IPR036236">
    <property type="entry name" value="Znf_C2H2_sf"/>
</dbReference>